<dbReference type="RefSeq" id="WP_130458793.1">
    <property type="nucleotide sequence ID" value="NZ_SHKM01000001.1"/>
</dbReference>
<gene>
    <name evidence="3" type="ORF">EV678_1124</name>
</gene>
<evidence type="ECO:0000259" key="2">
    <source>
        <dbReference type="Pfam" id="PF13609"/>
    </source>
</evidence>
<dbReference type="Gene3D" id="2.40.160.10">
    <property type="entry name" value="Porin"/>
    <property type="match status" value="1"/>
</dbReference>
<dbReference type="EMBL" id="SHKM01000001">
    <property type="protein sequence ID" value="RZT90312.1"/>
    <property type="molecule type" value="Genomic_DNA"/>
</dbReference>
<evidence type="ECO:0000256" key="1">
    <source>
        <dbReference type="SAM" id="SignalP"/>
    </source>
</evidence>
<accession>A0ABY0ITA8</accession>
<dbReference type="Proteomes" id="UP000292136">
    <property type="component" value="Unassembled WGS sequence"/>
</dbReference>
<dbReference type="SUPFAM" id="SSF56935">
    <property type="entry name" value="Porins"/>
    <property type="match status" value="1"/>
</dbReference>
<evidence type="ECO:0000313" key="4">
    <source>
        <dbReference type="Proteomes" id="UP000292136"/>
    </source>
</evidence>
<dbReference type="Pfam" id="PF13609">
    <property type="entry name" value="Porin_4"/>
    <property type="match status" value="1"/>
</dbReference>
<organism evidence="3 4">
    <name type="scientific">Azospira oryzae</name>
    <dbReference type="NCBI Taxonomy" id="146939"/>
    <lineage>
        <taxon>Bacteria</taxon>
        <taxon>Pseudomonadati</taxon>
        <taxon>Pseudomonadota</taxon>
        <taxon>Betaproteobacteria</taxon>
        <taxon>Rhodocyclales</taxon>
        <taxon>Rhodocyclaceae</taxon>
        <taxon>Azospira</taxon>
    </lineage>
</organism>
<feature type="chain" id="PRO_5045227289" evidence="1">
    <location>
        <begin position="46"/>
        <end position="430"/>
    </location>
</feature>
<reference evidence="3 4" key="1">
    <citation type="submission" date="2019-02" db="EMBL/GenBank/DDBJ databases">
        <title>Genomic Encyclopedia of Type Strains, Phase IV (KMG-IV): sequencing the most valuable type-strain genomes for metagenomic binning, comparative biology and taxonomic classification.</title>
        <authorList>
            <person name="Goeker M."/>
        </authorList>
    </citation>
    <scope>NUCLEOTIDE SEQUENCE [LARGE SCALE GENOMIC DNA]</scope>
    <source>
        <strain evidence="3 4">DSM 21223</strain>
    </source>
</reference>
<feature type="domain" description="Porin" evidence="2">
    <location>
        <begin position="41"/>
        <end position="401"/>
    </location>
</feature>
<dbReference type="InterPro" id="IPR033900">
    <property type="entry name" value="Gram_neg_porin_domain"/>
</dbReference>
<feature type="signal peptide" evidence="1">
    <location>
        <begin position="1"/>
        <end position="45"/>
    </location>
</feature>
<evidence type="ECO:0000313" key="3">
    <source>
        <dbReference type="EMBL" id="RZT90312.1"/>
    </source>
</evidence>
<dbReference type="InterPro" id="IPR023614">
    <property type="entry name" value="Porin_dom_sf"/>
</dbReference>
<proteinExistence type="predicted"/>
<sequence length="430" mass="46472">MYKENSLAQNRPDPGPMLAPGPSAACLAALLGALLCLPLPAAADAADSLENEPARLHLRGFGTLGLTRSSADGADFVRDLSQPRGTSGGNWSSRVDSVLGLQANWQATDQLEAVVQGVTRYRYDQTYQPELTWAYLKYDPTPSLSLRAGRLGTNFFMLADSRLVGYSYLAVRPSVDYFTSLPFSHVDGVDGSFTFPLGPGLGKVQAFSGRMHGSLALGDQQWQMGGSSMYGGHLDYLQGPWTLRAGYAHLRFGQNLPIDPVVNGLRASGVPSAAAAADALGTQDKDSEFYSLGALYESGPLQAQLMLNRIRQQSAAFQDSRAGTLLAGYRIGQFTPYAGYSWQKSTPKSLTTGLPPGLLNAAVNSILADSRSHQHTVTLGLRWDFRTNMDLKLQYDAVRGSSDSIFPTRRDTPGWNGRTDVISIVTDFIF</sequence>
<name>A0ABY0ITA8_9RHOO</name>
<protein>
    <submittedName>
        <fullName evidence="3">Porin-like protein</fullName>
    </submittedName>
</protein>
<keyword evidence="4" id="KW-1185">Reference proteome</keyword>
<comment type="caution">
    <text evidence="3">The sequence shown here is derived from an EMBL/GenBank/DDBJ whole genome shotgun (WGS) entry which is preliminary data.</text>
</comment>
<keyword evidence="1" id="KW-0732">Signal</keyword>